<sequence length="78" mass="8062">MASSDRASVKDTLTPTATATPMLSAAAAHANLGRRSSVAITNLSIAQGLSIDPDLLDMDEDESIDGDSDERSSIVRSA</sequence>
<gene>
    <name evidence="1" type="ORF">IWW38_004924</name>
</gene>
<comment type="caution">
    <text evidence="1">The sequence shown here is derived from an EMBL/GenBank/DDBJ whole genome shotgun (WGS) entry which is preliminary data.</text>
</comment>
<dbReference type="EMBL" id="JANBVB010002023">
    <property type="protein sequence ID" value="KAJ2888504.1"/>
    <property type="molecule type" value="Genomic_DNA"/>
</dbReference>
<evidence type="ECO:0000313" key="2">
    <source>
        <dbReference type="Proteomes" id="UP001139981"/>
    </source>
</evidence>
<reference evidence="1" key="1">
    <citation type="submission" date="2022-07" db="EMBL/GenBank/DDBJ databases">
        <title>Phylogenomic reconstructions and comparative analyses of Kickxellomycotina fungi.</title>
        <authorList>
            <person name="Reynolds N.K."/>
            <person name="Stajich J.E."/>
            <person name="Barry K."/>
            <person name="Grigoriev I.V."/>
            <person name="Crous P."/>
            <person name="Smith M.E."/>
        </authorList>
    </citation>
    <scope>NUCLEOTIDE SEQUENCE</scope>
    <source>
        <strain evidence="1">CBS 190363</strain>
    </source>
</reference>
<name>A0ACC1LX69_9FUNG</name>
<dbReference type="Proteomes" id="UP001139981">
    <property type="component" value="Unassembled WGS sequence"/>
</dbReference>
<organism evidence="1 2">
    <name type="scientific">Coemansia aciculifera</name>
    <dbReference type="NCBI Taxonomy" id="417176"/>
    <lineage>
        <taxon>Eukaryota</taxon>
        <taxon>Fungi</taxon>
        <taxon>Fungi incertae sedis</taxon>
        <taxon>Zoopagomycota</taxon>
        <taxon>Kickxellomycotina</taxon>
        <taxon>Kickxellomycetes</taxon>
        <taxon>Kickxellales</taxon>
        <taxon>Kickxellaceae</taxon>
        <taxon>Coemansia</taxon>
    </lineage>
</organism>
<protein>
    <submittedName>
        <fullName evidence="1">Uncharacterized protein</fullName>
    </submittedName>
</protein>
<feature type="non-terminal residue" evidence="1">
    <location>
        <position position="78"/>
    </location>
</feature>
<accession>A0ACC1LX69</accession>
<evidence type="ECO:0000313" key="1">
    <source>
        <dbReference type="EMBL" id="KAJ2888504.1"/>
    </source>
</evidence>
<keyword evidence="2" id="KW-1185">Reference proteome</keyword>
<proteinExistence type="predicted"/>